<dbReference type="EMBL" id="FWXY01000005">
    <property type="protein sequence ID" value="SMC59432.1"/>
    <property type="molecule type" value="Genomic_DNA"/>
</dbReference>
<accession>A0A1W2AG18</accession>
<dbReference type="AlphaFoldDB" id="A0A1W2AG18"/>
<dbReference type="Proteomes" id="UP000192418">
    <property type="component" value="Unassembled WGS sequence"/>
</dbReference>
<evidence type="ECO:0000313" key="2">
    <source>
        <dbReference type="EMBL" id="SMC59432.1"/>
    </source>
</evidence>
<sequence>MTETDDMENIKTLTLRLRELKKAISETKKRLPAHSTKPAVMMDLLALEDEYHEILLKIRSLNKNP</sequence>
<gene>
    <name evidence="2" type="ORF">SAMN02746065_10538</name>
</gene>
<feature type="coiled-coil region" evidence="1">
    <location>
        <begin position="10"/>
        <end position="64"/>
    </location>
</feature>
<name>A0A1W2AG18_9BACT</name>
<evidence type="ECO:0000256" key="1">
    <source>
        <dbReference type="SAM" id="Coils"/>
    </source>
</evidence>
<evidence type="ECO:0000313" key="3">
    <source>
        <dbReference type="Proteomes" id="UP000192418"/>
    </source>
</evidence>
<keyword evidence="3" id="KW-1185">Reference proteome</keyword>
<proteinExistence type="predicted"/>
<reference evidence="2 3" key="1">
    <citation type="submission" date="2017-04" db="EMBL/GenBank/DDBJ databases">
        <authorList>
            <person name="Afonso C.L."/>
            <person name="Miller P.J."/>
            <person name="Scott M.A."/>
            <person name="Spackman E."/>
            <person name="Goraichik I."/>
            <person name="Dimitrov K.M."/>
            <person name="Suarez D.L."/>
            <person name="Swayne D.E."/>
        </authorList>
    </citation>
    <scope>NUCLEOTIDE SEQUENCE [LARGE SCALE GENOMIC DNA]</scope>
    <source>
        <strain evidence="2 3">DSM 3385</strain>
    </source>
</reference>
<dbReference type="OrthoDB" id="5423089at2"/>
<dbReference type="RefSeq" id="WP_084067493.1">
    <property type="nucleotide sequence ID" value="NZ_FWXY01000005.1"/>
</dbReference>
<keyword evidence="1" id="KW-0175">Coiled coil</keyword>
<protein>
    <submittedName>
        <fullName evidence="2">Uncharacterized protein</fullName>
    </submittedName>
</protein>
<organism evidence="2 3">
    <name type="scientific">Desulfocicer vacuolatum DSM 3385</name>
    <dbReference type="NCBI Taxonomy" id="1121400"/>
    <lineage>
        <taxon>Bacteria</taxon>
        <taxon>Pseudomonadati</taxon>
        <taxon>Thermodesulfobacteriota</taxon>
        <taxon>Desulfobacteria</taxon>
        <taxon>Desulfobacterales</taxon>
        <taxon>Desulfobacteraceae</taxon>
        <taxon>Desulfocicer</taxon>
    </lineage>
</organism>